<evidence type="ECO:0000313" key="14">
    <source>
        <dbReference type="Proteomes" id="UP000002532"/>
    </source>
</evidence>
<comment type="similarity">
    <text evidence="3">Belongs to the PMP outer membrane protein family.</text>
</comment>
<dbReference type="Pfam" id="PF02415">
    <property type="entry name" value="Chlam_PMP"/>
    <property type="match status" value="6"/>
</dbReference>
<keyword evidence="8" id="KW-0732">Signal</keyword>
<dbReference type="AlphaFoldDB" id="A0A0H2X1Z8"/>
<gene>
    <name evidence="13" type="primary">pmpI</name>
    <name evidence="13" type="ordered locus">CTA_0954</name>
</gene>
<dbReference type="SUPFAM" id="SSF103515">
    <property type="entry name" value="Autotransporter"/>
    <property type="match status" value="1"/>
</dbReference>
<dbReference type="GO" id="GO:0009279">
    <property type="term" value="C:cell outer membrane"/>
    <property type="evidence" value="ECO:0007669"/>
    <property type="project" value="UniProtKB-SubCell"/>
</dbReference>
<dbReference type="NCBIfam" id="TIGR01376">
    <property type="entry name" value="POMP_repeat"/>
    <property type="match status" value="6"/>
</dbReference>
<evidence type="ECO:0000256" key="5">
    <source>
        <dbReference type="ARBA" id="ARBA00022512"/>
    </source>
</evidence>
<reference evidence="13 14" key="1">
    <citation type="journal article" date="2005" name="Infect. Immun.">
        <title>Comparative genomic analysis of Chlamydia trachomatis oculotropic and genitotropic strains.</title>
        <authorList>
            <person name="Carlson J.H."/>
            <person name="Porcella S.F."/>
            <person name="McClarty G."/>
            <person name="Caldwell H.D."/>
        </authorList>
    </citation>
    <scope>NUCLEOTIDE SEQUENCE [LARGE SCALE GENOMIC DNA]</scope>
    <source>
        <strain evidence="14">ATCC VR-571B / DSM 19440 / HAR-13</strain>
    </source>
</reference>
<organism evidence="13 14">
    <name type="scientific">Chlamydia trachomatis serovar A (strain ATCC VR-571B / DSM 19440 / HAR-13)</name>
    <dbReference type="NCBI Taxonomy" id="315277"/>
    <lineage>
        <taxon>Bacteria</taxon>
        <taxon>Pseudomonadati</taxon>
        <taxon>Chlamydiota</taxon>
        <taxon>Chlamydiia</taxon>
        <taxon>Chlamydiales</taxon>
        <taxon>Chlamydiaceae</taxon>
        <taxon>Chlamydia/Chlamydophila group</taxon>
        <taxon>Chlamydia</taxon>
    </lineage>
</organism>
<dbReference type="Pfam" id="PF07548">
    <property type="entry name" value="ChlamPMP_M"/>
    <property type="match status" value="1"/>
</dbReference>
<evidence type="ECO:0000256" key="9">
    <source>
        <dbReference type="ARBA" id="ARBA00023136"/>
    </source>
</evidence>
<evidence type="ECO:0000256" key="10">
    <source>
        <dbReference type="ARBA" id="ARBA00023237"/>
    </source>
</evidence>
<evidence type="ECO:0000313" key="13">
    <source>
        <dbReference type="EMBL" id="AAX51160.1"/>
    </source>
</evidence>
<evidence type="ECO:0000256" key="3">
    <source>
        <dbReference type="ARBA" id="ARBA00007542"/>
    </source>
</evidence>
<keyword evidence="5" id="KW-0134">Cell wall</keyword>
<dbReference type="InterPro" id="IPR005546">
    <property type="entry name" value="Autotransporte_beta"/>
</dbReference>
<dbReference type="Proteomes" id="UP000002532">
    <property type="component" value="Chromosome"/>
</dbReference>
<evidence type="ECO:0000256" key="4">
    <source>
        <dbReference type="ARBA" id="ARBA00022452"/>
    </source>
</evidence>
<evidence type="ECO:0000259" key="12">
    <source>
        <dbReference type="PROSITE" id="PS51208"/>
    </source>
</evidence>
<keyword evidence="9" id="KW-0472">Membrane</keyword>
<evidence type="ECO:0000256" key="8">
    <source>
        <dbReference type="ARBA" id="ARBA00022729"/>
    </source>
</evidence>
<feature type="compositionally biased region" description="Low complexity" evidence="11">
    <location>
        <begin position="360"/>
        <end position="371"/>
    </location>
</feature>
<evidence type="ECO:0000256" key="1">
    <source>
        <dbReference type="ARBA" id="ARBA00004191"/>
    </source>
</evidence>
<dbReference type="KEGG" id="cta:CTA_0954"/>
<evidence type="ECO:0000256" key="6">
    <source>
        <dbReference type="ARBA" id="ARBA00022525"/>
    </source>
</evidence>
<keyword evidence="4" id="KW-1134">Transmembrane beta strand</keyword>
<feature type="region of interest" description="Disordered" evidence="11">
    <location>
        <begin position="360"/>
        <end position="381"/>
    </location>
</feature>
<keyword evidence="10" id="KW-0998">Cell outer membrane</keyword>
<dbReference type="PROSITE" id="PS51208">
    <property type="entry name" value="AUTOTRANSPORTER"/>
    <property type="match status" value="1"/>
</dbReference>
<comment type="subcellular location">
    <subcellularLocation>
        <location evidence="2">Cell outer membrane</location>
        <topology evidence="2">Peripheral membrane protein</topology>
        <orientation evidence="2">Extracellular side</orientation>
    </subcellularLocation>
    <subcellularLocation>
        <location evidence="1">Secreted</location>
        <location evidence="1">Cell wall</location>
    </subcellularLocation>
</comment>
<keyword evidence="6" id="KW-0964">Secreted</keyword>
<dbReference type="RefSeq" id="WP_011324917.1">
    <property type="nucleotide sequence ID" value="NC_007429.1"/>
</dbReference>
<feature type="domain" description="Autotransporter" evidence="12">
    <location>
        <begin position="602"/>
        <end position="878"/>
    </location>
</feature>
<dbReference type="InterPro" id="IPR036709">
    <property type="entry name" value="Autotransporte_beta_dom_sf"/>
</dbReference>
<sequence length="878" mass="95597">MRPDHMNFCCLCAAILSSTAVLFGQDPLGETALLTKNPNHVVCTFFEDCTMESLFPALCAHASQDDPLYVLGNSYCWFVSKLHITDPKEALFKEKGDLSIQNFRFLSFTDCSSKESSPSIIHQKNGQLSLRNNGSMSFCRNHAEGSGGAISADAFSLQHNYLFTAFEENSSKGNGGAIQAQTFSLSRNVSPISFARNRADLNGGAICCSNLICSGNVNPLFFTGNSATNGGAICCISDLNTSEKDSLSLACNQETLFASNSAKEKGGAIYAKHMVLRYNGPVSFINNSAKIGGAIAIQSGGSLSILAGEGSVLFQNNSQRTSDQGLVRNAIYLEKDAILSSLEARNGDILFFDPIVQESSSKESPLPSSLQASVTSPTPATASPLVIQTSANRSVIFSSERLSEEEKTPDNLTSQLQQPIELKSGRLVLKDRAVLSAPSLSQDPQALLIMEAGTSLKTSSDLKLATLSIPLHSLDTEKSVTIHAPNLSIQKIFLSNSGDENFYENVELLSKEQNNIPLLTLSKEQSHLHLPDGNLSSHFGYQGDWTFSWKDSDEGHSLIANWTPKNYVPHPERQSTLVANTLWNTYSDMQAVQSMINTTAHGGAYLFGTWGSAVSNLFYAHDSFGKPIDNWHHRSLGYLFGISTHSLDDHSFCLAAGQLLGKSSDSFITSTETTSYIATVQAQLATSLMKISAQACYNESIHELKTKYRSFSKEGFGSWHSVAVSGEVCALIPIVSNGSGLFSSFSIFSKLQGFSGTQDGFEESSGEIRSFSASSFRNISLPIGITFEKKSQKTRNYYYFLGAYIQDLKRDVESGPVVLLKNAVSWDAPMANLASRAYMFRLTNQRALHRLQTLLNVSYVLRGQSHSYSLDLGATHRF</sequence>
<dbReference type="SMART" id="SM00869">
    <property type="entry name" value="Autotransporter"/>
    <property type="match status" value="1"/>
</dbReference>
<feature type="compositionally biased region" description="Polar residues" evidence="11">
    <location>
        <begin position="372"/>
        <end position="381"/>
    </location>
</feature>
<protein>
    <submittedName>
        <fullName evidence="13">Polymorphic outer membrane protein</fullName>
    </submittedName>
</protein>
<evidence type="ECO:0000256" key="2">
    <source>
        <dbReference type="ARBA" id="ARBA00004416"/>
    </source>
</evidence>
<evidence type="ECO:0000256" key="11">
    <source>
        <dbReference type="SAM" id="MobiDB-lite"/>
    </source>
</evidence>
<dbReference type="HOGENOM" id="CLU_004549_1_1_0"/>
<evidence type="ECO:0000256" key="7">
    <source>
        <dbReference type="ARBA" id="ARBA00022692"/>
    </source>
</evidence>
<dbReference type="InterPro" id="IPR011427">
    <property type="entry name" value="Polymorphic_membr_middle"/>
</dbReference>
<proteinExistence type="inferred from homology"/>
<keyword evidence="7" id="KW-0812">Transmembrane</keyword>
<keyword evidence="14" id="KW-1185">Reference proteome</keyword>
<dbReference type="EMBL" id="CP000051">
    <property type="protein sequence ID" value="AAX51160.1"/>
    <property type="molecule type" value="Genomic_DNA"/>
</dbReference>
<name>A0A0H2X1Z8_CHLTA</name>
<accession>A0A0H2X1Z8</accession>
<dbReference type="InterPro" id="IPR003368">
    <property type="entry name" value="POMP_repeat"/>
</dbReference>